<dbReference type="OrthoDB" id="5984008at2759"/>
<organism evidence="2 3">
    <name type="scientific">Heligmosomoides polygyrus</name>
    <name type="common">Parasitic roundworm</name>
    <dbReference type="NCBI Taxonomy" id="6339"/>
    <lineage>
        <taxon>Eukaryota</taxon>
        <taxon>Metazoa</taxon>
        <taxon>Ecdysozoa</taxon>
        <taxon>Nematoda</taxon>
        <taxon>Chromadorea</taxon>
        <taxon>Rhabditida</taxon>
        <taxon>Rhabditina</taxon>
        <taxon>Rhabditomorpha</taxon>
        <taxon>Strongyloidea</taxon>
        <taxon>Heligmosomidae</taxon>
        <taxon>Heligmosomoides</taxon>
    </lineage>
</organism>
<evidence type="ECO:0000313" key="1">
    <source>
        <dbReference type="EMBL" id="VDP29087.1"/>
    </source>
</evidence>
<accession>A0A183GH94</accession>
<proteinExistence type="predicted"/>
<dbReference type="WBParaSite" id="HPBE_0002192201-mRNA-1">
    <property type="protein sequence ID" value="HPBE_0002192201-mRNA-1"/>
    <property type="gene ID" value="HPBE_0002192201"/>
</dbReference>
<dbReference type="Gene3D" id="3.40.50.2300">
    <property type="match status" value="1"/>
</dbReference>
<dbReference type="AlphaFoldDB" id="A0A183GH94"/>
<accession>A0A3P8BNS9</accession>
<name>A0A183GH94_HELPZ</name>
<keyword evidence="2" id="KW-1185">Reference proteome</keyword>
<protein>
    <submittedName>
        <fullName evidence="3">CRAL-TRIO domain-containing protein</fullName>
    </submittedName>
</protein>
<reference evidence="3" key="2">
    <citation type="submission" date="2019-09" db="UniProtKB">
        <authorList>
            <consortium name="WormBaseParasite"/>
        </authorList>
    </citation>
    <scope>IDENTIFICATION</scope>
</reference>
<gene>
    <name evidence="1" type="ORF">HPBE_LOCUS21921</name>
</gene>
<reference evidence="1 2" key="1">
    <citation type="submission" date="2018-11" db="EMBL/GenBank/DDBJ databases">
        <authorList>
            <consortium name="Pathogen Informatics"/>
        </authorList>
    </citation>
    <scope>NUCLEOTIDE SEQUENCE [LARGE SCALE GENOMIC DNA]</scope>
</reference>
<sequence length="117" mass="13928">MFEYLNEKRPEYNLFVDNFRAPVDEEFFREFLNDFHRRISLSQVKKENSSSADTAELAHPVHVVVDLEGGYRMRMFLRALDESVLVKRDYHYVFANLVSASAFREALRYHALLHDRL</sequence>
<evidence type="ECO:0000313" key="3">
    <source>
        <dbReference type="WBParaSite" id="HPBE_0002192201-mRNA-1"/>
    </source>
</evidence>
<dbReference type="EMBL" id="UZAH01033475">
    <property type="protein sequence ID" value="VDP29087.1"/>
    <property type="molecule type" value="Genomic_DNA"/>
</dbReference>
<evidence type="ECO:0000313" key="2">
    <source>
        <dbReference type="Proteomes" id="UP000050761"/>
    </source>
</evidence>
<dbReference type="Proteomes" id="UP000050761">
    <property type="component" value="Unassembled WGS sequence"/>
</dbReference>